<reference evidence="3 4" key="1">
    <citation type="submission" date="2022-03" db="EMBL/GenBank/DDBJ databases">
        <authorList>
            <person name="Macdonald S."/>
            <person name="Ahmed S."/>
            <person name="Newling K."/>
        </authorList>
    </citation>
    <scope>NUCLEOTIDE SEQUENCE [LARGE SCALE GENOMIC DNA]</scope>
</reference>
<feature type="compositionally biased region" description="Polar residues" evidence="1">
    <location>
        <begin position="291"/>
        <end position="306"/>
    </location>
</feature>
<feature type="region of interest" description="Disordered" evidence="1">
    <location>
        <begin position="1"/>
        <end position="84"/>
    </location>
</feature>
<evidence type="ECO:0000313" key="4">
    <source>
        <dbReference type="Proteomes" id="UP001642260"/>
    </source>
</evidence>
<feature type="compositionally biased region" description="Polar residues" evidence="1">
    <location>
        <begin position="1"/>
        <end position="12"/>
    </location>
</feature>
<feature type="compositionally biased region" description="Basic and acidic residues" evidence="1">
    <location>
        <begin position="279"/>
        <end position="290"/>
    </location>
</feature>
<evidence type="ECO:0000313" key="3">
    <source>
        <dbReference type="EMBL" id="CAH8388117.1"/>
    </source>
</evidence>
<dbReference type="Gene3D" id="2.30.30.490">
    <property type="match status" value="1"/>
</dbReference>
<comment type="caution">
    <text evidence="3">The sequence shown here is derived from an EMBL/GenBank/DDBJ whole genome shotgun (WGS) entry which is preliminary data.</text>
</comment>
<proteinExistence type="predicted"/>
<feature type="domain" description="BAH" evidence="2">
    <location>
        <begin position="105"/>
        <end position="224"/>
    </location>
</feature>
<dbReference type="PROSITE" id="PS51038">
    <property type="entry name" value="BAH"/>
    <property type="match status" value="1"/>
</dbReference>
<keyword evidence="4" id="KW-1185">Reference proteome</keyword>
<dbReference type="Proteomes" id="UP001642260">
    <property type="component" value="Unassembled WGS sequence"/>
</dbReference>
<dbReference type="InterPro" id="IPR001025">
    <property type="entry name" value="BAH_dom"/>
</dbReference>
<protein>
    <recommendedName>
        <fullName evidence="2">BAH domain-containing protein</fullName>
    </recommendedName>
</protein>
<evidence type="ECO:0000256" key="1">
    <source>
        <dbReference type="SAM" id="MobiDB-lite"/>
    </source>
</evidence>
<dbReference type="Pfam" id="PF01426">
    <property type="entry name" value="BAH"/>
    <property type="match status" value="1"/>
</dbReference>
<dbReference type="EMBL" id="CAKOAT010784042">
    <property type="protein sequence ID" value="CAH8388117.1"/>
    <property type="molecule type" value="Genomic_DNA"/>
</dbReference>
<feature type="region of interest" description="Disordered" evidence="1">
    <location>
        <begin position="251"/>
        <end position="306"/>
    </location>
</feature>
<dbReference type="AlphaFoldDB" id="A0ABC8LXA0"/>
<dbReference type="PANTHER" id="PTHR46871:SF1">
    <property type="entry name" value="BROMO-ADJACENT HOMOLOGY (BAH) DOMAIN-CONTAINING PROTEIN"/>
    <property type="match status" value="1"/>
</dbReference>
<organism evidence="3 4">
    <name type="scientific">Eruca vesicaria subsp. sativa</name>
    <name type="common">Garden rocket</name>
    <name type="synonym">Eruca sativa</name>
    <dbReference type="NCBI Taxonomy" id="29727"/>
    <lineage>
        <taxon>Eukaryota</taxon>
        <taxon>Viridiplantae</taxon>
        <taxon>Streptophyta</taxon>
        <taxon>Embryophyta</taxon>
        <taxon>Tracheophyta</taxon>
        <taxon>Spermatophyta</taxon>
        <taxon>Magnoliopsida</taxon>
        <taxon>eudicotyledons</taxon>
        <taxon>Gunneridae</taxon>
        <taxon>Pentapetalae</taxon>
        <taxon>rosids</taxon>
        <taxon>malvids</taxon>
        <taxon>Brassicales</taxon>
        <taxon>Brassicaceae</taxon>
        <taxon>Brassiceae</taxon>
        <taxon>Eruca</taxon>
    </lineage>
</organism>
<evidence type="ECO:0000259" key="2">
    <source>
        <dbReference type="PROSITE" id="PS51038"/>
    </source>
</evidence>
<sequence length="306" mass="35589">MALSRSLAQVPSSDGEENFVLETRSQERNSTSFEEKMEGKRRKRKMVYQESDDDEEEKERNQEDEERKEAGEKSHGVKPVGEPVKVTGKGKERIIHYRQFEYGGNRYHLEDSVLLNPQPDSEKPYVAFIKDITQRNDGRMMIMVQWFYRPEEAEKKGGGNWVANDTREVFYSFHCDDADAESVMHRCVVYFVPAHKQLPKRKQNPGFIVRKVYDTDEKKLRKLTDKDYEVEVQHEIDLLVEKSMSRLGDLPDLETEENVEKTKRSSRKVISLKSITSSHEAEKKATEESLKTTNDFNADNNPEGTK</sequence>
<accession>A0ABC8LXA0</accession>
<dbReference type="PANTHER" id="PTHR46871">
    <property type="entry name" value="BROMO-ADJACENT HOMOLOGY (BAH) DOMAIN-CONTAINING PROTEIN"/>
    <property type="match status" value="1"/>
</dbReference>
<dbReference type="InterPro" id="IPR043151">
    <property type="entry name" value="BAH_sf"/>
</dbReference>
<gene>
    <name evidence="3" type="ORF">ERUC_LOCUS40600</name>
</gene>
<name>A0ABC8LXA0_ERUVS</name>
<feature type="compositionally biased region" description="Basic and acidic residues" evidence="1">
    <location>
        <begin position="58"/>
        <end position="75"/>
    </location>
</feature>
<dbReference type="SMART" id="SM00439">
    <property type="entry name" value="BAH"/>
    <property type="match status" value="1"/>
</dbReference>